<keyword evidence="4" id="KW-1185">Reference proteome</keyword>
<dbReference type="eggNOG" id="COG0584">
    <property type="taxonomic scope" value="Bacteria"/>
</dbReference>
<dbReference type="HOGENOM" id="CLU_030006_15_1_9"/>
<dbReference type="RefSeq" id="WP_012064220.1">
    <property type="nucleotide sequence ID" value="NC_009633.1"/>
</dbReference>
<name>A6TST6_ALKMQ</name>
<keyword evidence="1" id="KW-0812">Transmembrane</keyword>
<feature type="transmembrane region" description="Helical" evidence="1">
    <location>
        <begin position="160"/>
        <end position="181"/>
    </location>
</feature>
<accession>A6TST6</accession>
<feature type="transmembrane region" description="Helical" evidence="1">
    <location>
        <begin position="69"/>
        <end position="93"/>
    </location>
</feature>
<dbReference type="STRING" id="293826.Amet_3115"/>
<dbReference type="EMBL" id="CP000724">
    <property type="protein sequence ID" value="ABR49254.1"/>
    <property type="molecule type" value="Genomic_DNA"/>
</dbReference>
<sequence>MFGLLTSSLKDFRKTYKRYIAFELIYKLMASFIFVPLIAYVFNRILISMGSGPLLNNEVFRIALNYKGVTGLIIIAMLSVVLIFIEFGVLVVISQKKYFYKDISISDSLITTIKTLPKIFGFGTLHLMLFLLFLIPLIDLPLSSTLIESYELPMFLREKIWGSSLFSVLYVTGLLWAVYLFMRWIFALHFIVLEGKSTKDAITSSLELTKNNRIKILLKLILLNVAFFTLVVSIFSIVGMISTPARVSIRGYSLENYFITFSSLATYIFTLILTPINVIFLTRLYYQSHVMQGLELKDNLKIHHNKRLQKLENLVGGLFRRRRNFVFLILVINLIVMLYLNFAVSENLIYIGRSVSIAGHRGDLHVAPENSLSSVRAAMEKEVDYIEIDVQTTKDGIVILNHDRDLRRVAGVDSLVSDLTYEELSELDIGIGFSHEFIGERIPTLEAVIEEVKGKSKLIIEIKPYGPSEELARKVVEVLEAQDADQDHYIQSFSYEILREVRILNPEIKVGQVMFFAAGDLSTLDLDFYAIEQSMLSKGFIGNARRDEREVWVWTVNLDEDIKEVLRYDIDGIITDYPERVQEIIGIRF</sequence>
<gene>
    <name evidence="3" type="ordered locus">Amet_3115</name>
</gene>
<proteinExistence type="predicted"/>
<dbReference type="PANTHER" id="PTHR46211">
    <property type="entry name" value="GLYCEROPHOSPHORYL DIESTER PHOSPHODIESTERASE"/>
    <property type="match status" value="1"/>
</dbReference>
<reference evidence="4" key="1">
    <citation type="journal article" date="2016" name="Genome Announc.">
        <title>Complete genome sequence of Alkaliphilus metalliredigens strain QYMF, an alkaliphilic and metal-reducing bacterium isolated from borax-contaminated leachate ponds.</title>
        <authorList>
            <person name="Hwang C."/>
            <person name="Copeland A."/>
            <person name="Lucas S."/>
            <person name="Lapidus A."/>
            <person name="Barry K."/>
            <person name="Detter J.C."/>
            <person name="Glavina Del Rio T."/>
            <person name="Hammon N."/>
            <person name="Israni S."/>
            <person name="Dalin E."/>
            <person name="Tice H."/>
            <person name="Pitluck S."/>
            <person name="Chertkov O."/>
            <person name="Brettin T."/>
            <person name="Bruce D."/>
            <person name="Han C."/>
            <person name="Schmutz J."/>
            <person name="Larimer F."/>
            <person name="Land M.L."/>
            <person name="Hauser L."/>
            <person name="Kyrpides N."/>
            <person name="Mikhailova N."/>
            <person name="Ye Q."/>
            <person name="Zhou J."/>
            <person name="Richardson P."/>
            <person name="Fields M.W."/>
        </authorList>
    </citation>
    <scope>NUCLEOTIDE SEQUENCE [LARGE SCALE GENOMIC DNA]</scope>
    <source>
        <strain evidence="4">QYMF</strain>
    </source>
</reference>
<dbReference type="Pfam" id="PF03009">
    <property type="entry name" value="GDPD"/>
    <property type="match status" value="1"/>
</dbReference>
<keyword evidence="1" id="KW-0472">Membrane</keyword>
<dbReference type="GO" id="GO:0008081">
    <property type="term" value="F:phosphoric diester hydrolase activity"/>
    <property type="evidence" value="ECO:0007669"/>
    <property type="project" value="InterPro"/>
</dbReference>
<organism evidence="3 4">
    <name type="scientific">Alkaliphilus metalliredigens (strain QYMF)</name>
    <dbReference type="NCBI Taxonomy" id="293826"/>
    <lineage>
        <taxon>Bacteria</taxon>
        <taxon>Bacillati</taxon>
        <taxon>Bacillota</taxon>
        <taxon>Clostridia</taxon>
        <taxon>Peptostreptococcales</taxon>
        <taxon>Natronincolaceae</taxon>
        <taxon>Alkaliphilus</taxon>
    </lineage>
</organism>
<evidence type="ECO:0000256" key="1">
    <source>
        <dbReference type="SAM" id="Phobius"/>
    </source>
</evidence>
<dbReference type="CDD" id="cd08579">
    <property type="entry name" value="GDPD_memb_like"/>
    <property type="match status" value="1"/>
</dbReference>
<dbReference type="InterPro" id="IPR030395">
    <property type="entry name" value="GP_PDE_dom"/>
</dbReference>
<feature type="domain" description="GP-PDE" evidence="2">
    <location>
        <begin position="355"/>
        <end position="585"/>
    </location>
</feature>
<dbReference type="SUPFAM" id="SSF51695">
    <property type="entry name" value="PLC-like phosphodiesterases"/>
    <property type="match status" value="1"/>
</dbReference>
<keyword evidence="1" id="KW-1133">Transmembrane helix</keyword>
<dbReference type="PROSITE" id="PS51704">
    <property type="entry name" value="GP_PDE"/>
    <property type="match status" value="1"/>
</dbReference>
<protein>
    <submittedName>
        <fullName evidence="3">Glycerophosphoryl diester phosphodiesterase</fullName>
    </submittedName>
</protein>
<feature type="transmembrane region" description="Helical" evidence="1">
    <location>
        <begin position="258"/>
        <end position="281"/>
    </location>
</feature>
<evidence type="ECO:0000313" key="3">
    <source>
        <dbReference type="EMBL" id="ABR49254.1"/>
    </source>
</evidence>
<feature type="transmembrane region" description="Helical" evidence="1">
    <location>
        <begin position="20"/>
        <end position="42"/>
    </location>
</feature>
<dbReference type="InterPro" id="IPR018476">
    <property type="entry name" value="GlyceroP-diester-Pdiesterase_M"/>
</dbReference>
<feature type="transmembrane region" description="Helical" evidence="1">
    <location>
        <begin position="325"/>
        <end position="344"/>
    </location>
</feature>
<dbReference type="PANTHER" id="PTHR46211:SF8">
    <property type="entry name" value="PHOSPHODIESTERASE"/>
    <property type="match status" value="1"/>
</dbReference>
<dbReference type="Pfam" id="PF10110">
    <property type="entry name" value="GPDPase_memb"/>
    <property type="match status" value="1"/>
</dbReference>
<dbReference type="AlphaFoldDB" id="A6TST6"/>
<dbReference type="OrthoDB" id="384721at2"/>
<dbReference type="Proteomes" id="UP000001572">
    <property type="component" value="Chromosome"/>
</dbReference>
<evidence type="ECO:0000259" key="2">
    <source>
        <dbReference type="PROSITE" id="PS51704"/>
    </source>
</evidence>
<dbReference type="Gene3D" id="3.20.20.190">
    <property type="entry name" value="Phosphatidylinositol (PI) phosphodiesterase"/>
    <property type="match status" value="1"/>
</dbReference>
<dbReference type="eggNOG" id="COG4781">
    <property type="taxonomic scope" value="Bacteria"/>
</dbReference>
<feature type="transmembrane region" description="Helical" evidence="1">
    <location>
        <begin position="119"/>
        <end position="140"/>
    </location>
</feature>
<dbReference type="KEGG" id="amt:Amet_3115"/>
<dbReference type="GO" id="GO:0006629">
    <property type="term" value="P:lipid metabolic process"/>
    <property type="evidence" value="ECO:0007669"/>
    <property type="project" value="InterPro"/>
</dbReference>
<evidence type="ECO:0000313" key="4">
    <source>
        <dbReference type="Proteomes" id="UP000001572"/>
    </source>
</evidence>
<feature type="transmembrane region" description="Helical" evidence="1">
    <location>
        <begin position="216"/>
        <end position="238"/>
    </location>
</feature>
<dbReference type="InterPro" id="IPR017946">
    <property type="entry name" value="PLC-like_Pdiesterase_TIM-brl"/>
</dbReference>